<evidence type="ECO:0000256" key="4">
    <source>
        <dbReference type="ARBA" id="ARBA00022840"/>
    </source>
</evidence>
<evidence type="ECO:0000259" key="10">
    <source>
        <dbReference type="PROSITE" id="PS51194"/>
    </source>
</evidence>
<keyword evidence="4 7" id="KW-0067">ATP-binding</keyword>
<evidence type="ECO:0000256" key="2">
    <source>
        <dbReference type="ARBA" id="ARBA00022801"/>
    </source>
</evidence>
<keyword evidence="1 7" id="KW-0547">Nucleotide-binding</keyword>
<dbReference type="InterPro" id="IPR027417">
    <property type="entry name" value="P-loop_NTPase"/>
</dbReference>
<dbReference type="InterPro" id="IPR014014">
    <property type="entry name" value="RNA_helicase_DEAD_Q_motif"/>
</dbReference>
<keyword evidence="13" id="KW-1185">Reference proteome</keyword>
<evidence type="ECO:0000256" key="3">
    <source>
        <dbReference type="ARBA" id="ARBA00022806"/>
    </source>
</evidence>
<evidence type="ECO:0000256" key="5">
    <source>
        <dbReference type="ARBA" id="ARBA00038437"/>
    </source>
</evidence>
<feature type="short sequence motif" description="Q motif" evidence="6">
    <location>
        <begin position="1"/>
        <end position="28"/>
    </location>
</feature>
<keyword evidence="3 7" id="KW-0347">Helicase</keyword>
<reference evidence="12 13" key="1">
    <citation type="submission" date="2018-08" db="EMBL/GenBank/DDBJ databases">
        <authorList>
            <person name="Khan S.A."/>
        </authorList>
    </citation>
    <scope>NUCLEOTIDE SEQUENCE [LARGE SCALE GENOMIC DNA]</scope>
    <source>
        <strain evidence="12 13">GTF-13</strain>
    </source>
</reference>
<reference evidence="12 13" key="2">
    <citation type="submission" date="2018-12" db="EMBL/GenBank/DDBJ databases">
        <title>Simiduia agarivorans gen. nov., sp. nov., a marine, agarolytic bacterium isolated from shallow coastal water from Keelung, Taiwan.</title>
        <authorList>
            <person name="Shieh W.Y."/>
        </authorList>
    </citation>
    <scope>NUCLEOTIDE SEQUENCE [LARGE SCALE GENOMIC DNA]</scope>
    <source>
        <strain evidence="12 13">GTF-13</strain>
    </source>
</reference>
<feature type="region of interest" description="Disordered" evidence="8">
    <location>
        <begin position="382"/>
        <end position="480"/>
    </location>
</feature>
<dbReference type="InterPro" id="IPR044742">
    <property type="entry name" value="DEAD/DEAH_RhlB"/>
</dbReference>
<dbReference type="GO" id="GO:0016787">
    <property type="term" value="F:hydrolase activity"/>
    <property type="evidence" value="ECO:0007669"/>
    <property type="project" value="UniProtKB-KW"/>
</dbReference>
<evidence type="ECO:0000259" key="11">
    <source>
        <dbReference type="PROSITE" id="PS51195"/>
    </source>
</evidence>
<dbReference type="SMART" id="SM00490">
    <property type="entry name" value="HELICc"/>
    <property type="match status" value="1"/>
</dbReference>
<evidence type="ECO:0000256" key="1">
    <source>
        <dbReference type="ARBA" id="ARBA00022741"/>
    </source>
</evidence>
<evidence type="ECO:0000313" key="12">
    <source>
        <dbReference type="EMBL" id="RRJ84392.1"/>
    </source>
</evidence>
<dbReference type="InterPro" id="IPR001650">
    <property type="entry name" value="Helicase_C-like"/>
</dbReference>
<feature type="compositionally biased region" description="Basic residues" evidence="8">
    <location>
        <begin position="382"/>
        <end position="406"/>
    </location>
</feature>
<evidence type="ECO:0000259" key="9">
    <source>
        <dbReference type="PROSITE" id="PS51192"/>
    </source>
</evidence>
<dbReference type="InterPro" id="IPR014001">
    <property type="entry name" value="Helicase_ATP-bd"/>
</dbReference>
<dbReference type="Proteomes" id="UP000280792">
    <property type="component" value="Unassembled WGS sequence"/>
</dbReference>
<dbReference type="Pfam" id="PF00271">
    <property type="entry name" value="Helicase_C"/>
    <property type="match status" value="1"/>
</dbReference>
<dbReference type="Pfam" id="PF00270">
    <property type="entry name" value="DEAD"/>
    <property type="match status" value="1"/>
</dbReference>
<proteinExistence type="inferred from homology"/>
<comment type="caution">
    <text evidence="12">The sequence shown here is derived from an EMBL/GenBank/DDBJ whole genome shotgun (WGS) entry which is preliminary data.</text>
</comment>
<dbReference type="GO" id="GO:0005524">
    <property type="term" value="F:ATP binding"/>
    <property type="evidence" value="ECO:0007669"/>
    <property type="project" value="UniProtKB-KW"/>
</dbReference>
<dbReference type="EMBL" id="QWEZ01000001">
    <property type="protein sequence ID" value="RRJ84392.1"/>
    <property type="molecule type" value="Genomic_DNA"/>
</dbReference>
<evidence type="ECO:0000256" key="6">
    <source>
        <dbReference type="PROSITE-ProRule" id="PRU00552"/>
    </source>
</evidence>
<dbReference type="GO" id="GO:0003724">
    <property type="term" value="F:RNA helicase activity"/>
    <property type="evidence" value="ECO:0007669"/>
    <property type="project" value="InterPro"/>
</dbReference>
<dbReference type="InterPro" id="IPR011545">
    <property type="entry name" value="DEAD/DEAH_box_helicase_dom"/>
</dbReference>
<dbReference type="Gene3D" id="3.40.50.300">
    <property type="entry name" value="P-loop containing nucleotide triphosphate hydrolases"/>
    <property type="match status" value="2"/>
</dbReference>
<dbReference type="PROSITE" id="PS00039">
    <property type="entry name" value="DEAD_ATP_HELICASE"/>
    <property type="match status" value="1"/>
</dbReference>
<dbReference type="GO" id="GO:0003676">
    <property type="term" value="F:nucleic acid binding"/>
    <property type="evidence" value="ECO:0007669"/>
    <property type="project" value="InterPro"/>
</dbReference>
<evidence type="ECO:0000256" key="7">
    <source>
        <dbReference type="RuleBase" id="RU000492"/>
    </source>
</evidence>
<dbReference type="PROSITE" id="PS51195">
    <property type="entry name" value="Q_MOTIF"/>
    <property type="match status" value="1"/>
</dbReference>
<dbReference type="SUPFAM" id="SSF52540">
    <property type="entry name" value="P-loop containing nucleoside triphosphate hydrolases"/>
    <property type="match status" value="1"/>
</dbReference>
<sequence length="480" mass="52525">MFNQLALNERLLKALDNLGFTEPTEVQKRSIPPALEGRDLLVCARTGSGKTAAFVLPILHRLQLSERPDAQARALILVPTRELARQVMKACEQLGRFTFIKADMIIGGEGFKEQRAMLRKNPEILIATPGRLVEHLEAESLHLNDIETLVLDEADRMLEMGFSEDLEKICNACADKRQTLLYSATLKRRGLSEIIASALDNPESLILDTPRKQSGDIDQQMILADDTGHKVKLLAHLLEHDPFDKALVFTNTRELADRLCGQLRGQGLPVGVLHGEMTQPERNQGMQLFRDGHFKVLVATDLAARGLDVKGVDLVINFDMPRNGDDYIHRIGRTGRADASGVAISLVCAYDWNLKAGIERYINTGLRKRQVEGLIASYKGPKKLKSSGKAASTKKRKPATKAKLKTGAKASGKRPASPVAGAGKKTASEQRENRPATPVDGDAPLRRKPGGAAKPRATGKPAAASPWGSDSGFEPPKRRK</sequence>
<dbReference type="PANTHER" id="PTHR47959:SF3">
    <property type="entry name" value="ATP-DEPENDENT RNA HELICASE SRMB"/>
    <property type="match status" value="1"/>
</dbReference>
<evidence type="ECO:0000313" key="13">
    <source>
        <dbReference type="Proteomes" id="UP000280792"/>
    </source>
</evidence>
<dbReference type="InterPro" id="IPR000629">
    <property type="entry name" value="RNA-helicase_DEAD-box_CS"/>
</dbReference>
<comment type="similarity">
    <text evidence="5 7">Belongs to the DEAD box helicase family.</text>
</comment>
<protein>
    <submittedName>
        <fullName evidence="12">ATP-dependent helicase</fullName>
    </submittedName>
</protein>
<dbReference type="CDD" id="cd18787">
    <property type="entry name" value="SF2_C_DEAD"/>
    <property type="match status" value="1"/>
</dbReference>
<dbReference type="AlphaFoldDB" id="A0A3P3VNQ7"/>
<feature type="domain" description="DEAD-box RNA helicase Q" evidence="11">
    <location>
        <begin position="1"/>
        <end position="28"/>
    </location>
</feature>
<dbReference type="GO" id="GO:0005829">
    <property type="term" value="C:cytosol"/>
    <property type="evidence" value="ECO:0007669"/>
    <property type="project" value="TreeGrafter"/>
</dbReference>
<name>A0A3P3VNQ7_9GAMM</name>
<gene>
    <name evidence="12" type="ORF">D0544_04600</name>
</gene>
<accession>A0A3P3VNQ7</accession>
<dbReference type="InterPro" id="IPR050079">
    <property type="entry name" value="DEAD_box_RNA_helicase"/>
</dbReference>
<feature type="domain" description="Helicase ATP-binding" evidence="9">
    <location>
        <begin position="31"/>
        <end position="204"/>
    </location>
</feature>
<evidence type="ECO:0000256" key="8">
    <source>
        <dbReference type="SAM" id="MobiDB-lite"/>
    </source>
</evidence>
<dbReference type="RefSeq" id="WP_125014821.1">
    <property type="nucleotide sequence ID" value="NZ_QWEZ01000001.1"/>
</dbReference>
<dbReference type="SMART" id="SM00487">
    <property type="entry name" value="DEXDc"/>
    <property type="match status" value="1"/>
</dbReference>
<dbReference type="PROSITE" id="PS51194">
    <property type="entry name" value="HELICASE_CTER"/>
    <property type="match status" value="1"/>
</dbReference>
<dbReference type="CDD" id="cd00268">
    <property type="entry name" value="DEADc"/>
    <property type="match status" value="1"/>
</dbReference>
<feature type="domain" description="Helicase C-terminal" evidence="10">
    <location>
        <begin position="232"/>
        <end position="379"/>
    </location>
</feature>
<keyword evidence="2 7" id="KW-0378">Hydrolase</keyword>
<organism evidence="12 13">
    <name type="scientific">Aestuariirhabdus litorea</name>
    <dbReference type="NCBI Taxonomy" id="2528527"/>
    <lineage>
        <taxon>Bacteria</taxon>
        <taxon>Pseudomonadati</taxon>
        <taxon>Pseudomonadota</taxon>
        <taxon>Gammaproteobacteria</taxon>
        <taxon>Oceanospirillales</taxon>
        <taxon>Aestuariirhabdaceae</taxon>
        <taxon>Aestuariirhabdus</taxon>
    </lineage>
</organism>
<dbReference type="PANTHER" id="PTHR47959">
    <property type="entry name" value="ATP-DEPENDENT RNA HELICASE RHLE-RELATED"/>
    <property type="match status" value="1"/>
</dbReference>
<dbReference type="PROSITE" id="PS51192">
    <property type="entry name" value="HELICASE_ATP_BIND_1"/>
    <property type="match status" value="1"/>
</dbReference>